<feature type="domain" description="Tyr recombinase" evidence="2">
    <location>
        <begin position="550"/>
        <end position="764"/>
    </location>
</feature>
<name>A0A6A5A3U7_APHAT</name>
<dbReference type="InterPro" id="IPR052925">
    <property type="entry name" value="Phage_Integrase-like_Recomb"/>
</dbReference>
<reference evidence="3 4" key="1">
    <citation type="submission" date="2019-06" db="EMBL/GenBank/DDBJ databases">
        <title>Genomics analysis of Aphanomyces spp. identifies a new class of oomycete effector associated with host adaptation.</title>
        <authorList>
            <person name="Gaulin E."/>
        </authorList>
    </citation>
    <scope>NUCLEOTIDE SEQUENCE [LARGE SCALE GENOMIC DNA]</scope>
    <source>
        <strain evidence="3 4">E</strain>
    </source>
</reference>
<dbReference type="EMBL" id="VJMI01016563">
    <property type="protein sequence ID" value="KAF0718108.1"/>
    <property type="molecule type" value="Genomic_DNA"/>
</dbReference>
<proteinExistence type="predicted"/>
<comment type="caution">
    <text evidence="3">The sequence shown here is derived from an EMBL/GenBank/DDBJ whole genome shotgun (WGS) entry which is preliminary data.</text>
</comment>
<sequence length="771" mass="85087">MSQVASIILRASLPPNTAIKGMVGDVASAYRHLSASCTDAVWFGLAVPEAGVIGIDMSAPFGWCGSPNIYCAFGNGISWLVSRESPASLLPKMSSDHRPFWGFNYIDDHILIEQDIGYRLSCANNALRLAMMATLGPTSLNLQKFTPWSSTLTALGLTWDLSTGTVSMPLEKIAKAQLRVQSLLSGKLSTRHDLEKTLGSLRHVCSCIRPARAFYQCLHLTLRRFPRFGAHPLPPDAIADLSWFADILRVGHLSNVPTTILTGSSLPSFVLEMDASDEGLAVLFPTQRRFIRLEWDAVETALIQQCSNPRLEKMASANHKTDNSPQMASTQSQFSINVREHFCIALAIATWGPLLTDPLGLNTVHVETLTDNTSALAWSTSLVSSNSYSQELNRWLGLHQAIHQLHVLASTSRTIPHHMANRNSRLDRVLSGTRVPPDVSSISHFHRASLAPSSNERYSRVWKEWQSYQHSHGNSHWLPRDPVLQSSALFAFATTLWGSPTSRQNRATTILSKIAIISWHHRCSLNYTVRLSPAHLTQIRGMLRIRPPIHVKEPVSIALLLALRQRLRLHDSHDRVIWGSTVLAFFFLLRRSEYTAVDNKSTDHAIRLRDVSLLDKLGRASRNYDDIRVVQVYIRSSKTDQHSNGVALQLAKSGVAWLCPVAAAWVLIDNAQSIGASPNDPICCTSRGHAIKSDAISKCLKEAASAIGLEGSKYSTRSLRSGGATALFRGGASDLAIQLFGRWHSDAYKRYTRINGQEVAGMAARMVSSVL</sequence>
<dbReference type="PANTHER" id="PTHR34605:SF3">
    <property type="entry name" value="P CELL-TYPE AGGLUTINATION PROTEIN MAP4-LIKE-RELATED"/>
    <property type="match status" value="1"/>
</dbReference>
<dbReference type="InterPro" id="IPR011010">
    <property type="entry name" value="DNA_brk_join_enz"/>
</dbReference>
<evidence type="ECO:0000259" key="2">
    <source>
        <dbReference type="PROSITE" id="PS51898"/>
    </source>
</evidence>
<dbReference type="AlphaFoldDB" id="A0A6A5A3U7"/>
<organism evidence="3 4">
    <name type="scientific">Aphanomyces astaci</name>
    <name type="common">Crayfish plague agent</name>
    <dbReference type="NCBI Taxonomy" id="112090"/>
    <lineage>
        <taxon>Eukaryota</taxon>
        <taxon>Sar</taxon>
        <taxon>Stramenopiles</taxon>
        <taxon>Oomycota</taxon>
        <taxon>Saprolegniomycetes</taxon>
        <taxon>Saprolegniales</taxon>
        <taxon>Verrucalvaceae</taxon>
        <taxon>Aphanomyces</taxon>
    </lineage>
</organism>
<gene>
    <name evidence="3" type="ORF">AaE_010716</name>
</gene>
<dbReference type="InterPro" id="IPR002104">
    <property type="entry name" value="Integrase_catalytic"/>
</dbReference>
<accession>A0A6A5A3U7</accession>
<dbReference type="SUPFAM" id="SSF56349">
    <property type="entry name" value="DNA breaking-rejoining enzymes"/>
    <property type="match status" value="1"/>
</dbReference>
<protein>
    <recommendedName>
        <fullName evidence="2">Tyr recombinase domain-containing protein</fullName>
    </recommendedName>
</protein>
<dbReference type="InterPro" id="IPR013762">
    <property type="entry name" value="Integrase-like_cat_sf"/>
</dbReference>
<dbReference type="Proteomes" id="UP000469452">
    <property type="component" value="Unassembled WGS sequence"/>
</dbReference>
<dbReference type="GO" id="GO:0003677">
    <property type="term" value="F:DNA binding"/>
    <property type="evidence" value="ECO:0007669"/>
    <property type="project" value="InterPro"/>
</dbReference>
<evidence type="ECO:0000313" key="3">
    <source>
        <dbReference type="EMBL" id="KAF0718108.1"/>
    </source>
</evidence>
<dbReference type="PANTHER" id="PTHR34605">
    <property type="entry name" value="PHAGE_INTEGRASE DOMAIN-CONTAINING PROTEIN"/>
    <property type="match status" value="1"/>
</dbReference>
<dbReference type="GO" id="GO:0015074">
    <property type="term" value="P:DNA integration"/>
    <property type="evidence" value="ECO:0007669"/>
    <property type="project" value="InterPro"/>
</dbReference>
<keyword evidence="1" id="KW-0233">DNA recombination</keyword>
<dbReference type="Gene3D" id="1.10.443.10">
    <property type="entry name" value="Intergrase catalytic core"/>
    <property type="match status" value="1"/>
</dbReference>
<dbReference type="VEuPathDB" id="FungiDB:H257_10974"/>
<dbReference type="VEuPathDB" id="FungiDB:H257_10973"/>
<evidence type="ECO:0000256" key="1">
    <source>
        <dbReference type="ARBA" id="ARBA00023172"/>
    </source>
</evidence>
<dbReference type="PROSITE" id="PS51898">
    <property type="entry name" value="TYR_RECOMBINASE"/>
    <property type="match status" value="1"/>
</dbReference>
<evidence type="ECO:0000313" key="4">
    <source>
        <dbReference type="Proteomes" id="UP000469452"/>
    </source>
</evidence>
<dbReference type="GO" id="GO:0006310">
    <property type="term" value="P:DNA recombination"/>
    <property type="evidence" value="ECO:0007669"/>
    <property type="project" value="UniProtKB-KW"/>
</dbReference>